<dbReference type="GO" id="GO:0005886">
    <property type="term" value="C:plasma membrane"/>
    <property type="evidence" value="ECO:0007669"/>
    <property type="project" value="TreeGrafter"/>
</dbReference>
<feature type="domain" description="AMP-dependent synthetase/ligase" evidence="1">
    <location>
        <begin position="2"/>
        <end position="211"/>
    </location>
</feature>
<sequence length="240" mass="26445">MVLTHANILANARGASEVCGFNERDVSLSWMPLTHDMGLIGFHLVMFFNRVRAHLMPTELFIRRPLLWLEFASGVRATILSSPNFGYKHYLKVLGERPVDGLDLSSVRLIFNGAEPISVELCNRFLERMGAARLSRTAMYPVYGLAEASLAVSFPPPGEALRTLVADRHHLAVGEPIRLLPAGSQAGIELVSEGKAIPYCSVRIVDDMDRALAQGQCRSRADQRVECHAGLLRGPGGERR</sequence>
<reference evidence="2" key="2">
    <citation type="journal article" date="2014" name="ISME J.">
        <title>Microbial stratification in low pH oxic and suboxic macroscopic growths along an acid mine drainage.</title>
        <authorList>
            <person name="Mendez-Garcia C."/>
            <person name="Mesa V."/>
            <person name="Sprenger R.R."/>
            <person name="Richter M."/>
            <person name="Diez M.S."/>
            <person name="Solano J."/>
            <person name="Bargiela R."/>
            <person name="Golyshina O.V."/>
            <person name="Manteca A."/>
            <person name="Ramos J.L."/>
            <person name="Gallego J.R."/>
            <person name="Llorente I."/>
            <person name="Martins Dos Santos V.A."/>
            <person name="Jensen O.N."/>
            <person name="Pelaez A.I."/>
            <person name="Sanchez J."/>
            <person name="Ferrer M."/>
        </authorList>
    </citation>
    <scope>NUCLEOTIDE SEQUENCE</scope>
</reference>
<dbReference type="GO" id="GO:0016874">
    <property type="term" value="F:ligase activity"/>
    <property type="evidence" value="ECO:0007669"/>
    <property type="project" value="UniProtKB-KW"/>
</dbReference>
<dbReference type="InterPro" id="IPR000873">
    <property type="entry name" value="AMP-dep_synth/lig_dom"/>
</dbReference>
<evidence type="ECO:0000259" key="1">
    <source>
        <dbReference type="Pfam" id="PF00501"/>
    </source>
</evidence>
<dbReference type="InterPro" id="IPR042099">
    <property type="entry name" value="ANL_N_sf"/>
</dbReference>
<dbReference type="AlphaFoldDB" id="T1AAW9"/>
<dbReference type="GO" id="GO:0070566">
    <property type="term" value="F:adenylyltransferase activity"/>
    <property type="evidence" value="ECO:0007669"/>
    <property type="project" value="TreeGrafter"/>
</dbReference>
<dbReference type="Gene3D" id="3.40.50.12780">
    <property type="entry name" value="N-terminal domain of ligase-like"/>
    <property type="match status" value="1"/>
</dbReference>
<dbReference type="SUPFAM" id="SSF56801">
    <property type="entry name" value="Acetyl-CoA synthetase-like"/>
    <property type="match status" value="1"/>
</dbReference>
<feature type="non-terminal residue" evidence="2">
    <location>
        <position position="240"/>
    </location>
</feature>
<dbReference type="PANTHER" id="PTHR22754:SF32">
    <property type="entry name" value="DISCO-INTERACTING PROTEIN 2"/>
    <property type="match status" value="1"/>
</dbReference>
<gene>
    <name evidence="2" type="ORF">B2A_06199</name>
</gene>
<dbReference type="Pfam" id="PF00501">
    <property type="entry name" value="AMP-binding"/>
    <property type="match status" value="1"/>
</dbReference>
<name>T1AAW9_9ZZZZ</name>
<organism evidence="2">
    <name type="scientific">mine drainage metagenome</name>
    <dbReference type="NCBI Taxonomy" id="410659"/>
    <lineage>
        <taxon>unclassified sequences</taxon>
        <taxon>metagenomes</taxon>
        <taxon>ecological metagenomes</taxon>
    </lineage>
</organism>
<dbReference type="GO" id="GO:0006633">
    <property type="term" value="P:fatty acid biosynthetic process"/>
    <property type="evidence" value="ECO:0007669"/>
    <property type="project" value="TreeGrafter"/>
</dbReference>
<accession>T1AAW9</accession>
<dbReference type="EMBL" id="AUZZ01004364">
    <property type="protein sequence ID" value="EQD53938.1"/>
    <property type="molecule type" value="Genomic_DNA"/>
</dbReference>
<dbReference type="PANTHER" id="PTHR22754">
    <property type="entry name" value="DISCO-INTERACTING PROTEIN 2 DIP2 -RELATED"/>
    <property type="match status" value="1"/>
</dbReference>
<evidence type="ECO:0000313" key="2">
    <source>
        <dbReference type="EMBL" id="EQD53938.1"/>
    </source>
</evidence>
<keyword evidence="2" id="KW-0436">Ligase</keyword>
<comment type="caution">
    <text evidence="2">The sequence shown here is derived from an EMBL/GenBank/DDBJ whole genome shotgun (WGS) entry which is preliminary data.</text>
</comment>
<reference evidence="2" key="1">
    <citation type="submission" date="2013-08" db="EMBL/GenBank/DDBJ databases">
        <authorList>
            <person name="Mendez C."/>
            <person name="Richter M."/>
            <person name="Ferrer M."/>
            <person name="Sanchez J."/>
        </authorList>
    </citation>
    <scope>NUCLEOTIDE SEQUENCE</scope>
</reference>
<proteinExistence type="predicted"/>
<protein>
    <submittedName>
        <fullName evidence="2">AMP-dependent synthetase and ligase</fullName>
    </submittedName>
</protein>